<accession>A0AAJ0N4Z8</accession>
<dbReference type="EMBL" id="JSYJ01000054">
    <property type="protein sequence ID" value="KHM94810.1"/>
    <property type="molecule type" value="Genomic_DNA"/>
</dbReference>
<evidence type="ECO:0000313" key="1">
    <source>
        <dbReference type="EMBL" id="KHM94810.1"/>
    </source>
</evidence>
<protein>
    <submittedName>
        <fullName evidence="1">Uncharacterized protein</fullName>
    </submittedName>
</protein>
<evidence type="ECO:0000313" key="2">
    <source>
        <dbReference type="Proteomes" id="UP000030969"/>
    </source>
</evidence>
<organism evidence="1 2">
    <name type="scientific">Xanthomonas vesicatoria</name>
    <dbReference type="NCBI Taxonomy" id="56460"/>
    <lineage>
        <taxon>Bacteria</taxon>
        <taxon>Pseudomonadati</taxon>
        <taxon>Pseudomonadota</taxon>
        <taxon>Gammaproteobacteria</taxon>
        <taxon>Lysobacterales</taxon>
        <taxon>Lysobacteraceae</taxon>
        <taxon>Xanthomonas</taxon>
    </lineage>
</organism>
<reference evidence="1 2" key="1">
    <citation type="submission" date="2014-11" db="EMBL/GenBank/DDBJ databases">
        <title>Draft Genome Sequences of Xanthomonas vesicatoria Strains from the Balkan Peninsula.</title>
        <authorList>
            <person name="Vancheva T."/>
            <person name="Lefeuvre P."/>
            <person name="Bogatzevska N."/>
            <person name="Moncheva P."/>
            <person name="Koebnik R."/>
        </authorList>
    </citation>
    <scope>NUCLEOTIDE SEQUENCE [LARGE SCALE GENOMIC DNA]</scope>
    <source>
        <strain evidence="1 2">53M</strain>
    </source>
</reference>
<proteinExistence type="predicted"/>
<gene>
    <name evidence="1" type="ORF">OR61_10770</name>
</gene>
<comment type="caution">
    <text evidence="1">The sequence shown here is derived from an EMBL/GenBank/DDBJ whole genome shotgun (WGS) entry which is preliminary data.</text>
</comment>
<dbReference type="Proteomes" id="UP000030969">
    <property type="component" value="Unassembled WGS sequence"/>
</dbReference>
<name>A0AAJ0N4Z8_9XANT</name>
<sequence length="201" mass="22294">MTERAARMTRASEAAQAQANAVCAQWRELLRQADGEITREIQKLRASERSSLTLMEEYAAMHKEIQGHMTSIELEVAELAEKSIRERNKVLELASREAFDALMAQACDAMATAYVLHRRAALSPLLAQFRPSDEQVLAGFLHQLGQQINMRSSAVNDAVVEVIGVRGLELDGVDMTLAASPARRANQRRTLQSSVPTFFPD</sequence>
<dbReference type="AlphaFoldDB" id="A0AAJ0N4Z8"/>